<protein>
    <recommendedName>
        <fullName evidence="3">SMI1/KNR4 family protein</fullName>
    </recommendedName>
</protein>
<dbReference type="EMBL" id="CP050854">
    <property type="protein sequence ID" value="QTF06608.1"/>
    <property type="molecule type" value="Genomic_DNA"/>
</dbReference>
<proteinExistence type="predicted"/>
<name>A0ABX7UM57_9GAMM</name>
<evidence type="ECO:0000313" key="2">
    <source>
        <dbReference type="Proteomes" id="UP000671960"/>
    </source>
</evidence>
<evidence type="ECO:0000313" key="1">
    <source>
        <dbReference type="EMBL" id="QTF06608.1"/>
    </source>
</evidence>
<evidence type="ECO:0008006" key="3">
    <source>
        <dbReference type="Google" id="ProtNLM"/>
    </source>
</evidence>
<accession>A0ABX7UM57</accession>
<sequence>MNKLLKELQNEFQHLQGNIQIPKEIELLYQWIEKHGLIEATDGLINTPNGTFGNPDIYHYGRISADYEFNPDITFSTNGQRALKHWFNLPEVTNEISSRLVVFADSGYDGSLLAFWVNDNNELKFVHMGSGSGSMLCCIIANSAKEFLSLLSIGYGQLGDVFDFSLSPEEIDDEEEIKINHEFVEWLDNSFGIKRLHDAGSIIKETPQIGDENTNDPFCLWCNKQFPQ</sequence>
<dbReference type="RefSeq" id="WP_208229281.1">
    <property type="nucleotide sequence ID" value="NZ_CP050854.1"/>
</dbReference>
<gene>
    <name evidence="1" type="ORF">HC231_00660</name>
</gene>
<organism evidence="1 2">
    <name type="scientific">Brenneria izadpanahii</name>
    <dbReference type="NCBI Taxonomy" id="2722756"/>
    <lineage>
        <taxon>Bacteria</taxon>
        <taxon>Pseudomonadati</taxon>
        <taxon>Pseudomonadota</taxon>
        <taxon>Gammaproteobacteria</taxon>
        <taxon>Enterobacterales</taxon>
        <taxon>Pectobacteriaceae</taxon>
        <taxon>Brenneria</taxon>
    </lineage>
</organism>
<keyword evidence="2" id="KW-1185">Reference proteome</keyword>
<reference evidence="1 2" key="1">
    <citation type="submission" date="2020-03" db="EMBL/GenBank/DDBJ databases">
        <authorList>
            <person name="Bakhshi Ganjeh M."/>
        </authorList>
    </citation>
    <scope>NUCLEOTIDE SEQUENCE [LARGE SCALE GENOMIC DNA]</scope>
    <source>
        <strain evidence="2">Iran 50</strain>
    </source>
</reference>
<dbReference type="Proteomes" id="UP000671960">
    <property type="component" value="Chromosome"/>
</dbReference>